<evidence type="ECO:0000256" key="9">
    <source>
        <dbReference type="ARBA" id="ARBA00022989"/>
    </source>
</evidence>
<evidence type="ECO:0000256" key="1">
    <source>
        <dbReference type="ARBA" id="ARBA00004251"/>
    </source>
</evidence>
<evidence type="ECO:0000256" key="4">
    <source>
        <dbReference type="ARBA" id="ARBA00022553"/>
    </source>
</evidence>
<dbReference type="EMBL" id="JAXUIC010000008">
    <property type="protein sequence ID" value="KAK4575899.1"/>
    <property type="molecule type" value="Genomic_DNA"/>
</dbReference>
<dbReference type="InterPro" id="IPR032675">
    <property type="entry name" value="LRR_dom_sf"/>
</dbReference>
<dbReference type="FunFam" id="3.80.10.10:FF:000095">
    <property type="entry name" value="LRR receptor-like serine/threonine-protein kinase GSO1"/>
    <property type="match status" value="1"/>
</dbReference>
<keyword evidence="3" id="KW-1003">Cell membrane</keyword>
<dbReference type="GO" id="GO:0005886">
    <property type="term" value="C:plasma membrane"/>
    <property type="evidence" value="ECO:0007669"/>
    <property type="project" value="UniProtKB-SubCell"/>
</dbReference>
<comment type="caution">
    <text evidence="15">The sequence shown here is derived from an EMBL/GenBank/DDBJ whole genome shotgun (WGS) entry which is preliminary data.</text>
</comment>
<evidence type="ECO:0000256" key="12">
    <source>
        <dbReference type="ARBA" id="ARBA00023180"/>
    </source>
</evidence>
<keyword evidence="8" id="KW-0677">Repeat</keyword>
<keyword evidence="6 13" id="KW-0812">Transmembrane</keyword>
<keyword evidence="11" id="KW-0675">Receptor</keyword>
<evidence type="ECO:0000256" key="7">
    <source>
        <dbReference type="ARBA" id="ARBA00022729"/>
    </source>
</evidence>
<gene>
    <name evidence="15" type="ORF">RGQ29_026738</name>
</gene>
<dbReference type="FunFam" id="3.80.10.10:FF:000041">
    <property type="entry name" value="LRR receptor-like serine/threonine-protein kinase ERECTA"/>
    <property type="match status" value="1"/>
</dbReference>
<dbReference type="PANTHER" id="PTHR48063">
    <property type="entry name" value="LRR RECEPTOR-LIKE KINASE"/>
    <property type="match status" value="1"/>
</dbReference>
<dbReference type="SUPFAM" id="SSF52058">
    <property type="entry name" value="L domain-like"/>
    <property type="match status" value="2"/>
</dbReference>
<keyword evidence="10 13" id="KW-0472">Membrane</keyword>
<dbReference type="Pfam" id="PF00560">
    <property type="entry name" value="LRR_1"/>
    <property type="match status" value="9"/>
</dbReference>
<evidence type="ECO:0000256" key="10">
    <source>
        <dbReference type="ARBA" id="ARBA00023136"/>
    </source>
</evidence>
<dbReference type="InterPro" id="IPR046956">
    <property type="entry name" value="RLP23-like"/>
</dbReference>
<evidence type="ECO:0000256" key="11">
    <source>
        <dbReference type="ARBA" id="ARBA00023170"/>
    </source>
</evidence>
<dbReference type="Proteomes" id="UP001324115">
    <property type="component" value="Unassembled WGS sequence"/>
</dbReference>
<feature type="transmembrane region" description="Helical" evidence="13">
    <location>
        <begin position="702"/>
        <end position="724"/>
    </location>
</feature>
<keyword evidence="16" id="KW-1185">Reference proteome</keyword>
<dbReference type="PANTHER" id="PTHR48063:SF98">
    <property type="entry name" value="LRR RECEPTOR-LIKE SERINE_THREONINE-PROTEIN KINASE FLS2"/>
    <property type="match status" value="1"/>
</dbReference>
<keyword evidence="7" id="KW-0732">Signal</keyword>
<dbReference type="Pfam" id="PF23598">
    <property type="entry name" value="LRR_14"/>
    <property type="match status" value="1"/>
</dbReference>
<evidence type="ECO:0000256" key="13">
    <source>
        <dbReference type="SAM" id="Phobius"/>
    </source>
</evidence>
<dbReference type="Gene3D" id="3.80.10.10">
    <property type="entry name" value="Ribonuclease Inhibitor"/>
    <property type="match status" value="3"/>
</dbReference>
<keyword evidence="9 13" id="KW-1133">Transmembrane helix</keyword>
<evidence type="ECO:0000256" key="6">
    <source>
        <dbReference type="ARBA" id="ARBA00022692"/>
    </source>
</evidence>
<evidence type="ECO:0000256" key="2">
    <source>
        <dbReference type="ARBA" id="ARBA00009592"/>
    </source>
</evidence>
<dbReference type="FunFam" id="3.80.10.10:FF:000383">
    <property type="entry name" value="Leucine-rich repeat receptor protein kinase EMS1"/>
    <property type="match status" value="1"/>
</dbReference>
<reference evidence="15 16" key="1">
    <citation type="journal article" date="2023" name="G3 (Bethesda)">
        <title>A haplotype-resolved chromosome-scale genome for Quercus rubra L. provides insights into the genetics of adaptive traits for red oak species.</title>
        <authorList>
            <person name="Kapoor B."/>
            <person name="Jenkins J."/>
            <person name="Schmutz J."/>
            <person name="Zhebentyayeva T."/>
            <person name="Kuelheim C."/>
            <person name="Coggeshall M."/>
            <person name="Heim C."/>
            <person name="Lasky J.R."/>
            <person name="Leites L."/>
            <person name="Islam-Faridi N."/>
            <person name="Romero-Severson J."/>
            <person name="DeLeo V.L."/>
            <person name="Lucas S.M."/>
            <person name="Lazic D."/>
            <person name="Gailing O."/>
            <person name="Carlson J."/>
            <person name="Staton M."/>
        </authorList>
    </citation>
    <scope>NUCLEOTIDE SEQUENCE [LARGE SCALE GENOMIC DNA]</scope>
    <source>
        <strain evidence="15">Pseudo-F2</strain>
    </source>
</reference>
<dbReference type="PRINTS" id="PR00019">
    <property type="entry name" value="LEURICHRPT"/>
</dbReference>
<sequence>MTSLLHLDLSGNIFNSSIPNWLYSFSCLEFLDLSGNIFNSSIPNWLYSFSCLEFLNLNSNNLQGTISSYIRNLTSAIKIDLSINELRGKIPRSLGNLCNLREIMLEYNKWSQDISEILESLSGCASNGLEILDLSKAQLFGHLTSERIGQFKNLVELSLRGTSISGPIPESIGNLSSLKFLDLAKNQLNGTLPHSFGQLSKLESLNIDFNMLEGVVFELHFVNLTRLTKLLASQNQLTLEVSHNWIPPFQLQMLVLRSWNLGPKFPSWLCLQKHLRYLDISNTNISDAIPPLFWNLSCHFYYLNLSQNMMYGEIPNIPMIFSFDSMIDMSSNCFKGPLPCISSNVSILDLSNNLLSGSISHFLCYKMNVPKQMQYLDLGKNLLFGEIPNYWTMWQSLTALNLGNNNFTSSIPASIGSLIDLRYLHLYNNTFFGKLLSSLINCKELVTIDIGENEFVGSIPLWIGLRLSNLMILSLCSNNFHGCIPKEVCALTSLQILDLSHNKLAGGIPRCVKNFSAMATNNNSHDAHISYGFSMGMVENEQLGSAVLVIKGQIVEYGTILRLVKSIDLSRNNFSGEIPKEVTSLQGLQSLNLSFNTFIGRIPEGIGVMGLLESMDFFGNQLSGEISPGMSNLTFLSRLNLSNNKLIGKIPLSTQLQSLDASSFVGNKLCRPPLTDKCNLNDVNPHVENKGSKDTSGLKVDWFYVSMALGFVVGFWVLWGPLLLNKQWRILYFQFLDRMEYKLR</sequence>
<feature type="domain" description="Disease resistance R13L4/SHOC-2-like LRR" evidence="14">
    <location>
        <begin position="129"/>
        <end position="228"/>
    </location>
</feature>
<proteinExistence type="inferred from homology"/>
<dbReference type="InterPro" id="IPR055414">
    <property type="entry name" value="LRR_R13L4/SHOC2-like"/>
</dbReference>
<organism evidence="15 16">
    <name type="scientific">Quercus rubra</name>
    <name type="common">Northern red oak</name>
    <name type="synonym">Quercus borealis</name>
    <dbReference type="NCBI Taxonomy" id="3512"/>
    <lineage>
        <taxon>Eukaryota</taxon>
        <taxon>Viridiplantae</taxon>
        <taxon>Streptophyta</taxon>
        <taxon>Embryophyta</taxon>
        <taxon>Tracheophyta</taxon>
        <taxon>Spermatophyta</taxon>
        <taxon>Magnoliopsida</taxon>
        <taxon>eudicotyledons</taxon>
        <taxon>Gunneridae</taxon>
        <taxon>Pentapetalae</taxon>
        <taxon>rosids</taxon>
        <taxon>fabids</taxon>
        <taxon>Fagales</taxon>
        <taxon>Fagaceae</taxon>
        <taxon>Quercus</taxon>
    </lineage>
</organism>
<dbReference type="AlphaFoldDB" id="A0AAN7ICU8"/>
<evidence type="ECO:0000256" key="8">
    <source>
        <dbReference type="ARBA" id="ARBA00022737"/>
    </source>
</evidence>
<evidence type="ECO:0000313" key="15">
    <source>
        <dbReference type="EMBL" id="KAK4575899.1"/>
    </source>
</evidence>
<keyword evidence="12" id="KW-0325">Glycoprotein</keyword>
<evidence type="ECO:0000256" key="3">
    <source>
        <dbReference type="ARBA" id="ARBA00022475"/>
    </source>
</evidence>
<dbReference type="InterPro" id="IPR001611">
    <property type="entry name" value="Leu-rich_rpt"/>
</dbReference>
<dbReference type="SMART" id="SM00369">
    <property type="entry name" value="LRR_TYP"/>
    <property type="match status" value="7"/>
</dbReference>
<accession>A0AAN7ICU8</accession>
<evidence type="ECO:0000256" key="5">
    <source>
        <dbReference type="ARBA" id="ARBA00022614"/>
    </source>
</evidence>
<comment type="subcellular location">
    <subcellularLocation>
        <location evidence="1">Cell membrane</location>
        <topology evidence="1">Single-pass type I membrane protein</topology>
    </subcellularLocation>
</comment>
<keyword evidence="4" id="KW-0597">Phosphoprotein</keyword>
<protein>
    <recommendedName>
        <fullName evidence="14">Disease resistance R13L4/SHOC-2-like LRR domain-containing protein</fullName>
    </recommendedName>
</protein>
<dbReference type="InterPro" id="IPR003591">
    <property type="entry name" value="Leu-rich_rpt_typical-subtyp"/>
</dbReference>
<name>A0AAN7ICU8_QUERU</name>
<keyword evidence="5" id="KW-0433">Leucine-rich repeat</keyword>
<evidence type="ECO:0000259" key="14">
    <source>
        <dbReference type="Pfam" id="PF23598"/>
    </source>
</evidence>
<evidence type="ECO:0000313" key="16">
    <source>
        <dbReference type="Proteomes" id="UP001324115"/>
    </source>
</evidence>
<comment type="similarity">
    <text evidence="2">Belongs to the RLP family.</text>
</comment>
<dbReference type="FunFam" id="3.80.10.10:FF:001347">
    <property type="entry name" value="LRR receptor-like serine/threonine-protein kinase GSO2"/>
    <property type="match status" value="1"/>
</dbReference>
<feature type="non-terminal residue" evidence="15">
    <location>
        <position position="744"/>
    </location>
</feature>